<sequence length="252" mass="27554">MLTLFSHINARIGSRPHSILRTSSDTLIVLSRARLGSLLWWSSALGRPSSQGQLLLPGWAFLPELLSWNQGHGLSPTPVSIFQKTGNAVRAIGRLSSMAMISGLSGRKSSTGSPTSPLNAEKLESEDVSQAFLEAVAEEKPHVKPYFSKTIRDLEVVEGSAARFDCKIEGYPDPEVVWFKDDQSIRESRHFQIDYDEDGNCSLIISDVCGDDDAKYTCKAVNSLGEATCTAELIVETMEEGEGEGGEEEEEE</sequence>
<evidence type="ECO:0000259" key="4">
    <source>
        <dbReference type="PROSITE" id="PS50835"/>
    </source>
</evidence>
<dbReference type="InterPro" id="IPR007110">
    <property type="entry name" value="Ig-like_dom"/>
</dbReference>
<keyword evidence="5" id="KW-1185">Reference proteome</keyword>
<dbReference type="InterPro" id="IPR003598">
    <property type="entry name" value="Ig_sub2"/>
</dbReference>
<keyword evidence="6" id="KW-0808">Transferase</keyword>
<gene>
    <name evidence="6" type="primary">MYLK</name>
</gene>
<dbReference type="Proteomes" id="UP001652663">
    <property type="component" value="Chromosome 1"/>
</dbReference>
<reference evidence="5" key="1">
    <citation type="submission" date="2025-05" db="UniProtKB">
        <authorList>
            <consortium name="RefSeq"/>
        </authorList>
    </citation>
    <scope>NUCLEOTIDE SEQUENCE [LARGE SCALE GENOMIC DNA]</scope>
</reference>
<comment type="subcellular location">
    <subcellularLocation>
        <location evidence="1">Cleavage furrow</location>
    </subcellularLocation>
</comment>
<keyword evidence="6" id="KW-0418">Kinase</keyword>
<dbReference type="GeneID" id="109555858"/>
<evidence type="ECO:0000256" key="1">
    <source>
        <dbReference type="ARBA" id="ARBA00004626"/>
    </source>
</evidence>
<proteinExistence type="inferred from homology"/>
<feature type="domain" description="Ig-like" evidence="4">
    <location>
        <begin position="145"/>
        <end position="234"/>
    </location>
</feature>
<accession>A0ABM4SAL1</accession>
<dbReference type="InterPro" id="IPR036179">
    <property type="entry name" value="Ig-like_dom_sf"/>
</dbReference>
<dbReference type="PROSITE" id="PS50835">
    <property type="entry name" value="IG_LIKE"/>
    <property type="match status" value="1"/>
</dbReference>
<dbReference type="InterPro" id="IPR013098">
    <property type="entry name" value="Ig_I-set"/>
</dbReference>
<name>A0ABM4SAL1_BOSIN</name>
<dbReference type="SUPFAM" id="SSF48726">
    <property type="entry name" value="Immunoglobulin"/>
    <property type="match status" value="1"/>
</dbReference>
<dbReference type="InterPro" id="IPR013783">
    <property type="entry name" value="Ig-like_fold"/>
</dbReference>
<dbReference type="CDD" id="cd20973">
    <property type="entry name" value="IgI_telokin-like"/>
    <property type="match status" value="1"/>
</dbReference>
<evidence type="ECO:0000313" key="5">
    <source>
        <dbReference type="Proteomes" id="UP001652663"/>
    </source>
</evidence>
<evidence type="ECO:0000256" key="3">
    <source>
        <dbReference type="ARBA" id="ARBA00022860"/>
    </source>
</evidence>
<dbReference type="PANTHER" id="PTHR47633">
    <property type="entry name" value="IMMUNOGLOBULIN"/>
    <property type="match status" value="1"/>
</dbReference>
<dbReference type="SMART" id="SM00409">
    <property type="entry name" value="IG"/>
    <property type="match status" value="1"/>
</dbReference>
<organism evidence="5 6">
    <name type="scientific">Bos indicus</name>
    <name type="common">Zebu</name>
    <dbReference type="NCBI Taxonomy" id="9915"/>
    <lineage>
        <taxon>Eukaryota</taxon>
        <taxon>Metazoa</taxon>
        <taxon>Chordata</taxon>
        <taxon>Craniata</taxon>
        <taxon>Vertebrata</taxon>
        <taxon>Euteleostomi</taxon>
        <taxon>Mammalia</taxon>
        <taxon>Eutheria</taxon>
        <taxon>Laurasiatheria</taxon>
        <taxon>Artiodactyla</taxon>
        <taxon>Ruminantia</taxon>
        <taxon>Pecora</taxon>
        <taxon>Bovidae</taxon>
        <taxon>Bovinae</taxon>
        <taxon>Bos</taxon>
    </lineage>
</organism>
<protein>
    <submittedName>
        <fullName evidence="6">Myosin light chain kinase, smooth muscle isoform X4</fullName>
    </submittedName>
</protein>
<dbReference type="SMART" id="SM00408">
    <property type="entry name" value="IGc2"/>
    <property type="match status" value="1"/>
</dbReference>
<evidence type="ECO:0000313" key="6">
    <source>
        <dbReference type="RefSeq" id="XP_070644830.1"/>
    </source>
</evidence>
<keyword evidence="3" id="KW-0112">Calmodulin-binding</keyword>
<dbReference type="InterPro" id="IPR003599">
    <property type="entry name" value="Ig_sub"/>
</dbReference>
<dbReference type="GO" id="GO:0016301">
    <property type="term" value="F:kinase activity"/>
    <property type="evidence" value="ECO:0007669"/>
    <property type="project" value="UniProtKB-KW"/>
</dbReference>
<dbReference type="Gene3D" id="2.60.40.10">
    <property type="entry name" value="Immunoglobulins"/>
    <property type="match status" value="1"/>
</dbReference>
<evidence type="ECO:0000256" key="2">
    <source>
        <dbReference type="ARBA" id="ARBA00006692"/>
    </source>
</evidence>
<dbReference type="PANTHER" id="PTHR47633:SF1">
    <property type="entry name" value="MYOSIN LIGHT CHAIN KINASE, SMOOTH MUSCLE"/>
    <property type="match status" value="1"/>
</dbReference>
<comment type="similarity">
    <text evidence="2">Belongs to the protein kinase superfamily. CAMK Ser/Thr protein kinase family.</text>
</comment>
<reference evidence="6" key="2">
    <citation type="submission" date="2025-08" db="UniProtKB">
        <authorList>
            <consortium name="RefSeq"/>
        </authorList>
    </citation>
    <scope>IDENTIFICATION</scope>
    <source>
        <tissue evidence="6">Blood</tissue>
    </source>
</reference>
<dbReference type="RefSeq" id="XP_070644830.1">
    <property type="nucleotide sequence ID" value="XM_070788729.1"/>
</dbReference>
<dbReference type="Pfam" id="PF07679">
    <property type="entry name" value="I-set"/>
    <property type="match status" value="1"/>
</dbReference>